<dbReference type="WBParaSite" id="GPUH_0000538801-mRNA-1">
    <property type="protein sequence ID" value="GPUH_0000538801-mRNA-1"/>
    <property type="gene ID" value="GPUH_0000538801"/>
</dbReference>
<evidence type="ECO:0000313" key="3">
    <source>
        <dbReference type="WBParaSite" id="GPUH_0000538801-mRNA-1"/>
    </source>
</evidence>
<keyword evidence="2" id="KW-1185">Reference proteome</keyword>
<dbReference type="InterPro" id="IPR011989">
    <property type="entry name" value="ARM-like"/>
</dbReference>
<organism evidence="3">
    <name type="scientific">Gongylonema pulchrum</name>
    <dbReference type="NCBI Taxonomy" id="637853"/>
    <lineage>
        <taxon>Eukaryota</taxon>
        <taxon>Metazoa</taxon>
        <taxon>Ecdysozoa</taxon>
        <taxon>Nematoda</taxon>
        <taxon>Chromadorea</taxon>
        <taxon>Rhabditida</taxon>
        <taxon>Spirurina</taxon>
        <taxon>Spiruromorpha</taxon>
        <taxon>Spiruroidea</taxon>
        <taxon>Gongylonematidae</taxon>
        <taxon>Gongylonema</taxon>
    </lineage>
</organism>
<gene>
    <name evidence="1" type="ORF">GPUH_LOCUS5382</name>
</gene>
<proteinExistence type="predicted"/>
<reference evidence="3" key="1">
    <citation type="submission" date="2016-06" db="UniProtKB">
        <authorList>
            <consortium name="WormBaseParasite"/>
        </authorList>
    </citation>
    <scope>IDENTIFICATION</scope>
</reference>
<sequence>MFTGQSLAQWFEQFRMVIERPVPQEVNIVNEDDRERTVWWKCKKWASAIIERIFERFHDFSFYRNIQFRLNFII</sequence>
<evidence type="ECO:0000313" key="2">
    <source>
        <dbReference type="Proteomes" id="UP000271098"/>
    </source>
</evidence>
<dbReference type="OrthoDB" id="760868at2759"/>
<dbReference type="EMBL" id="UYRT01011338">
    <property type="protein sequence ID" value="VDK50522.1"/>
    <property type="molecule type" value="Genomic_DNA"/>
</dbReference>
<dbReference type="Proteomes" id="UP000271098">
    <property type="component" value="Unassembled WGS sequence"/>
</dbReference>
<reference evidence="1 2" key="2">
    <citation type="submission" date="2018-11" db="EMBL/GenBank/DDBJ databases">
        <authorList>
            <consortium name="Pathogen Informatics"/>
        </authorList>
    </citation>
    <scope>NUCLEOTIDE SEQUENCE [LARGE SCALE GENOMIC DNA]</scope>
</reference>
<accession>A0A183D9J0</accession>
<dbReference type="AlphaFoldDB" id="A0A183D9J0"/>
<name>A0A183D9J0_9BILA</name>
<dbReference type="Gene3D" id="1.25.10.10">
    <property type="entry name" value="Leucine-rich Repeat Variant"/>
    <property type="match status" value="1"/>
</dbReference>
<protein>
    <submittedName>
        <fullName evidence="3">Transposase</fullName>
    </submittedName>
</protein>
<evidence type="ECO:0000313" key="1">
    <source>
        <dbReference type="EMBL" id="VDK50522.1"/>
    </source>
</evidence>